<gene>
    <name evidence="2" type="ORF">HNAJ_LOCUS3145</name>
</gene>
<sequence>MDDEANGNKAYLDPNFDSNNGKEEYSNITRVPPSPPGRCESMVDPLQLFGGFGDVRRSDSPIFPEFYPPRPDSSQRLDGANSDRDTNLQEPETAVPIQWESSIMKQINALNYKPINIWPQGNMQCYTAPSNQNINIESAQMYSNVFEMDRRGTGASTSFCYQNQFQPHGWTYPRMPVNHSQLPQAPSYGNSGFIQRTPNLEYSGAIPFIHSTDNISGGPQPSTFYWNRISYENHWKNSQGQNQPPYYPNP</sequence>
<dbReference type="AlphaFoldDB" id="A0A0R3T7V8"/>
<evidence type="ECO:0000313" key="4">
    <source>
        <dbReference type="WBParaSite" id="HNAJ_0000314601-mRNA-1"/>
    </source>
</evidence>
<dbReference type="WBParaSite" id="HNAJ_0000314601-mRNA-1">
    <property type="protein sequence ID" value="HNAJ_0000314601-mRNA-1"/>
    <property type="gene ID" value="HNAJ_0000314601"/>
</dbReference>
<reference evidence="4" key="1">
    <citation type="submission" date="2017-02" db="UniProtKB">
        <authorList>
            <consortium name="WormBaseParasite"/>
        </authorList>
    </citation>
    <scope>IDENTIFICATION</scope>
</reference>
<feature type="region of interest" description="Disordered" evidence="1">
    <location>
        <begin position="60"/>
        <end position="90"/>
    </location>
</feature>
<evidence type="ECO:0000256" key="1">
    <source>
        <dbReference type="SAM" id="MobiDB-lite"/>
    </source>
</evidence>
<proteinExistence type="predicted"/>
<evidence type="ECO:0000313" key="3">
    <source>
        <dbReference type="Proteomes" id="UP000278807"/>
    </source>
</evidence>
<dbReference type="Proteomes" id="UP000278807">
    <property type="component" value="Unassembled WGS sequence"/>
</dbReference>
<organism evidence="4">
    <name type="scientific">Rodentolepis nana</name>
    <name type="common">Dwarf tapeworm</name>
    <name type="synonym">Hymenolepis nana</name>
    <dbReference type="NCBI Taxonomy" id="102285"/>
    <lineage>
        <taxon>Eukaryota</taxon>
        <taxon>Metazoa</taxon>
        <taxon>Spiralia</taxon>
        <taxon>Lophotrochozoa</taxon>
        <taxon>Platyhelminthes</taxon>
        <taxon>Cestoda</taxon>
        <taxon>Eucestoda</taxon>
        <taxon>Cyclophyllidea</taxon>
        <taxon>Hymenolepididae</taxon>
        <taxon>Rodentolepis</taxon>
    </lineage>
</organism>
<name>A0A0R3T7V8_RODNA</name>
<reference evidence="2 3" key="2">
    <citation type="submission" date="2018-11" db="EMBL/GenBank/DDBJ databases">
        <authorList>
            <consortium name="Pathogen Informatics"/>
        </authorList>
    </citation>
    <scope>NUCLEOTIDE SEQUENCE [LARGE SCALE GENOMIC DNA]</scope>
</reference>
<dbReference type="EMBL" id="UZAE01001748">
    <property type="protein sequence ID" value="VDN99004.1"/>
    <property type="molecule type" value="Genomic_DNA"/>
</dbReference>
<accession>A0A0R3T7V8</accession>
<protein>
    <submittedName>
        <fullName evidence="4">Ovule protein</fullName>
    </submittedName>
</protein>
<keyword evidence="3" id="KW-1185">Reference proteome</keyword>
<feature type="region of interest" description="Disordered" evidence="1">
    <location>
        <begin position="1"/>
        <end position="39"/>
    </location>
</feature>
<evidence type="ECO:0000313" key="2">
    <source>
        <dbReference type="EMBL" id="VDN99004.1"/>
    </source>
</evidence>